<name>A0A8S1JFV0_9CHLO</name>
<comment type="caution">
    <text evidence="3">The sequence shown here is derived from an EMBL/GenBank/DDBJ whole genome shotgun (WGS) entry which is preliminary data.</text>
</comment>
<dbReference type="OrthoDB" id="547904at2759"/>
<evidence type="ECO:0008006" key="5">
    <source>
        <dbReference type="Google" id="ProtNLM"/>
    </source>
</evidence>
<accession>A0A8S1JFV0</accession>
<dbReference type="Gene3D" id="2.60.120.200">
    <property type="match status" value="2"/>
</dbReference>
<reference evidence="3" key="1">
    <citation type="submission" date="2020-12" db="EMBL/GenBank/DDBJ databases">
        <authorList>
            <person name="Iha C."/>
        </authorList>
    </citation>
    <scope>NUCLEOTIDE SEQUENCE</scope>
</reference>
<organism evidence="3 4">
    <name type="scientific">Ostreobium quekettii</name>
    <dbReference type="NCBI Taxonomy" id="121088"/>
    <lineage>
        <taxon>Eukaryota</taxon>
        <taxon>Viridiplantae</taxon>
        <taxon>Chlorophyta</taxon>
        <taxon>core chlorophytes</taxon>
        <taxon>Ulvophyceae</taxon>
        <taxon>TCBD clade</taxon>
        <taxon>Bryopsidales</taxon>
        <taxon>Ostreobineae</taxon>
        <taxon>Ostreobiaceae</taxon>
        <taxon>Ostreobium</taxon>
    </lineage>
</organism>
<dbReference type="SUPFAM" id="SSF49899">
    <property type="entry name" value="Concanavalin A-like lectins/glucanases"/>
    <property type="match status" value="2"/>
</dbReference>
<dbReference type="Pfam" id="PF13385">
    <property type="entry name" value="Laminin_G_3"/>
    <property type="match status" value="2"/>
</dbReference>
<gene>
    <name evidence="3" type="ORF">OSTQU699_LOCUS10361</name>
</gene>
<sequence>MLVRIADKQPDPTFKLDGICTVEPEGGAMSPREDRDIPEPFAYFPLTGGDAASWPVPYAQGTPINVDVVDDAAFGKVFQCSEEAGSYIVLDNVPYGDSGSFAVSFWTRSLNNTGNTFQYIYSHAGLNVSDNPWIKNQVQVYLAETNHSSRGILRAIVKDIDDVEDGEESEIYLDSDGDVSITLKDKAEIQKEAAVNATDGQWHMVTVTTRTDGKKGFSIFVDGILSGEMVEDVTYTGADGVIRRATGGDPMRAGGNIYLCGRHDGNPERHYDGLIAHLALYDSGLSSEEVKDIYNGVLELHAALKTMATSGDSGRRRSLLQSPGSASRTQDTFQPLTPPFQPRFSFGAIPTAIPVALPPGSVPRGSWQGAVTGQPGKFYGRCSGDYAQGIGISNAPECQEGLTCIPILTPTFRGDSGGQLERVGVCARFPSDGAYIFDPKSVLTIPIAYFPLTSTDLNSWPLPVFSGRAPKINLIEDEVFGSALDCQKSKQDEVILDNVGYATSGHFTVNLWIRYRRKAIDDDASYEFVFSHTEPGAQASGSGAQIELYMPGPGNPQLLGRIQALVKDSDDSNDGASPGKAGTSDLDASSNGSLLSKENSSSVTDGIWHMITVSSHEAGTHGYRLFVDGVLVGEKKGESNVPGGDPIDIEGKIHLCGRSDGNSDVHFDGSVAHLALYNKALGQQEILALYEEFVLVSNGIQVAHPTRATTTGEPCVFPGISGGKLVVDCVPINGVLSCPVKDGTWVECKAFNRSAEAFAELDKPSVPQGVTRTVTGEVCRFPSKFGGKDVYSCVKIDGIPKCNVGNGQWKRCASKGHIRFTKQGARCVFPFTYEEKIYVDCAVINRVESCMVANGNIYPCAGTSLGSDGASVGPDDVDDVPHPDEAITRTTIDRKACIFPFWHE</sequence>
<protein>
    <recommendedName>
        <fullName evidence="5">Laminin G domain-containing protein</fullName>
    </recommendedName>
</protein>
<evidence type="ECO:0000256" key="1">
    <source>
        <dbReference type="ARBA" id="ARBA00023157"/>
    </source>
</evidence>
<evidence type="ECO:0000313" key="4">
    <source>
        <dbReference type="Proteomes" id="UP000708148"/>
    </source>
</evidence>
<evidence type="ECO:0000256" key="2">
    <source>
        <dbReference type="SAM" id="MobiDB-lite"/>
    </source>
</evidence>
<dbReference type="AlphaFoldDB" id="A0A8S1JFV0"/>
<keyword evidence="4" id="KW-1185">Reference proteome</keyword>
<keyword evidence="1" id="KW-1015">Disulfide bond</keyword>
<dbReference type="InterPro" id="IPR013806">
    <property type="entry name" value="Kringle-like"/>
</dbReference>
<feature type="region of interest" description="Disordered" evidence="2">
    <location>
        <begin position="309"/>
        <end position="335"/>
    </location>
</feature>
<dbReference type="EMBL" id="CAJHUC010002998">
    <property type="protein sequence ID" value="CAD7705006.1"/>
    <property type="molecule type" value="Genomic_DNA"/>
</dbReference>
<dbReference type="SUPFAM" id="SSF57440">
    <property type="entry name" value="Kringle-like"/>
    <property type="match status" value="1"/>
</dbReference>
<dbReference type="Proteomes" id="UP000708148">
    <property type="component" value="Unassembled WGS sequence"/>
</dbReference>
<feature type="non-terminal residue" evidence="3">
    <location>
        <position position="904"/>
    </location>
</feature>
<evidence type="ECO:0000313" key="3">
    <source>
        <dbReference type="EMBL" id="CAD7705006.1"/>
    </source>
</evidence>
<feature type="region of interest" description="Disordered" evidence="2">
    <location>
        <begin position="568"/>
        <end position="600"/>
    </location>
</feature>
<feature type="compositionally biased region" description="Polar residues" evidence="2">
    <location>
        <begin position="319"/>
        <end position="335"/>
    </location>
</feature>
<feature type="compositionally biased region" description="Polar residues" evidence="2">
    <location>
        <begin position="586"/>
        <end position="600"/>
    </location>
</feature>
<proteinExistence type="predicted"/>
<dbReference type="InterPro" id="IPR013320">
    <property type="entry name" value="ConA-like_dom_sf"/>
</dbReference>